<dbReference type="WBParaSite" id="TREG1_124540.1">
    <property type="protein sequence ID" value="TREG1_124540.1"/>
    <property type="gene ID" value="TREG1_124540"/>
</dbReference>
<dbReference type="AlphaFoldDB" id="A0AA85J0F9"/>
<evidence type="ECO:0000313" key="3">
    <source>
        <dbReference type="WBParaSite" id="TREG1_124540.1"/>
    </source>
</evidence>
<dbReference type="Proteomes" id="UP000050795">
    <property type="component" value="Unassembled WGS sequence"/>
</dbReference>
<organism evidence="2 3">
    <name type="scientific">Trichobilharzia regenti</name>
    <name type="common">Nasal bird schistosome</name>
    <dbReference type="NCBI Taxonomy" id="157069"/>
    <lineage>
        <taxon>Eukaryota</taxon>
        <taxon>Metazoa</taxon>
        <taxon>Spiralia</taxon>
        <taxon>Lophotrochozoa</taxon>
        <taxon>Platyhelminthes</taxon>
        <taxon>Trematoda</taxon>
        <taxon>Digenea</taxon>
        <taxon>Strigeidida</taxon>
        <taxon>Schistosomatoidea</taxon>
        <taxon>Schistosomatidae</taxon>
        <taxon>Trichobilharzia</taxon>
    </lineage>
</organism>
<feature type="compositionally biased region" description="Polar residues" evidence="1">
    <location>
        <begin position="32"/>
        <end position="45"/>
    </location>
</feature>
<name>A0AA85J0F9_TRIRE</name>
<sequence>MPLLARAPVDYTDYGELIETSNNVSVKKIPQRSKSQSDVNYSPINSRKKQSVEIKRQLSFNIQGLKLNKFPRLYPERRSPEEIKSILEPG</sequence>
<feature type="region of interest" description="Disordered" evidence="1">
    <location>
        <begin position="26"/>
        <end position="48"/>
    </location>
</feature>
<reference evidence="3" key="2">
    <citation type="submission" date="2023-11" db="UniProtKB">
        <authorList>
            <consortium name="WormBaseParasite"/>
        </authorList>
    </citation>
    <scope>IDENTIFICATION</scope>
</reference>
<proteinExistence type="predicted"/>
<protein>
    <submittedName>
        <fullName evidence="3">Uncharacterized protein</fullName>
    </submittedName>
</protein>
<keyword evidence="2" id="KW-1185">Reference proteome</keyword>
<evidence type="ECO:0000256" key="1">
    <source>
        <dbReference type="SAM" id="MobiDB-lite"/>
    </source>
</evidence>
<accession>A0AA85J0F9</accession>
<evidence type="ECO:0000313" key="2">
    <source>
        <dbReference type="Proteomes" id="UP000050795"/>
    </source>
</evidence>
<reference evidence="2" key="1">
    <citation type="submission" date="2022-06" db="EMBL/GenBank/DDBJ databases">
        <authorList>
            <person name="Berger JAMES D."/>
            <person name="Berger JAMES D."/>
        </authorList>
    </citation>
    <scope>NUCLEOTIDE SEQUENCE [LARGE SCALE GENOMIC DNA]</scope>
</reference>